<dbReference type="GO" id="GO:0003677">
    <property type="term" value="F:DNA binding"/>
    <property type="evidence" value="ECO:0007669"/>
    <property type="project" value="InterPro"/>
</dbReference>
<evidence type="ECO:0000313" key="2">
    <source>
        <dbReference type="EMBL" id="OAX53436.1"/>
    </source>
</evidence>
<dbReference type="Pfam" id="PF13560">
    <property type="entry name" value="HTH_31"/>
    <property type="match status" value="1"/>
</dbReference>
<comment type="caution">
    <text evidence="2">The sequence shown here is derived from an EMBL/GenBank/DDBJ whole genome shotgun (WGS) entry which is preliminary data.</text>
</comment>
<dbReference type="AlphaFoldDB" id="A0A199NXI3"/>
<dbReference type="RefSeq" id="WP_064542424.1">
    <property type="nucleotide sequence ID" value="NZ_LWSU01000275.1"/>
</dbReference>
<accession>A0A199NXI3</accession>
<feature type="domain" description="HTH cro/C1-type" evidence="1">
    <location>
        <begin position="18"/>
        <end position="72"/>
    </location>
</feature>
<dbReference type="PROSITE" id="PS50943">
    <property type="entry name" value="HTH_CROC1"/>
    <property type="match status" value="1"/>
</dbReference>
<proteinExistence type="predicted"/>
<organism evidence="2 3">
    <name type="scientific">Xanthomonas graminis pv. poae</name>
    <dbReference type="NCBI Taxonomy" id="227946"/>
    <lineage>
        <taxon>Bacteria</taxon>
        <taxon>Pseudomonadati</taxon>
        <taxon>Pseudomonadota</taxon>
        <taxon>Gammaproteobacteria</taxon>
        <taxon>Lysobacterales</taxon>
        <taxon>Lysobacteraceae</taxon>
        <taxon>Xanthomonas</taxon>
        <taxon>Xanthomonas translucens group</taxon>
        <taxon>Xanthomonas graminis</taxon>
    </lineage>
</organism>
<name>A0A199NXI3_9XANT</name>
<sequence length="81" mass="9224">MPTKSIHKKDYAILLRQLRELRLAAGLTQVGLSTALGRPQSYVSDVERGERRMDLLQLRDFCNACGATLTKFVAQFERELK</sequence>
<evidence type="ECO:0000313" key="3">
    <source>
        <dbReference type="Proteomes" id="UP000093858"/>
    </source>
</evidence>
<dbReference type="EMBL" id="LWSU01000275">
    <property type="protein sequence ID" value="OAX53436.1"/>
    <property type="molecule type" value="Genomic_DNA"/>
</dbReference>
<dbReference type="InterPro" id="IPR001387">
    <property type="entry name" value="Cro/C1-type_HTH"/>
</dbReference>
<dbReference type="CDD" id="cd00093">
    <property type="entry name" value="HTH_XRE"/>
    <property type="match status" value="1"/>
</dbReference>
<protein>
    <submittedName>
        <fullName evidence="2">Transcriptional regulator</fullName>
    </submittedName>
</protein>
<dbReference type="Gene3D" id="1.10.260.40">
    <property type="entry name" value="lambda repressor-like DNA-binding domains"/>
    <property type="match status" value="1"/>
</dbReference>
<dbReference type="InterPro" id="IPR010982">
    <property type="entry name" value="Lambda_DNA-bd_dom_sf"/>
</dbReference>
<reference evidence="2 3" key="1">
    <citation type="submission" date="2016-04" db="EMBL/GenBank/DDBJ databases">
        <title>Xanthomonas translucens phylogeny.</title>
        <authorList>
            <person name="Langlois P."/>
        </authorList>
    </citation>
    <scope>NUCLEOTIDE SEQUENCE [LARGE SCALE GENOMIC DNA]</scope>
    <source>
        <strain evidence="2 3">B99</strain>
    </source>
</reference>
<dbReference type="SMART" id="SM00530">
    <property type="entry name" value="HTH_XRE"/>
    <property type="match status" value="1"/>
</dbReference>
<dbReference type="Proteomes" id="UP000093858">
    <property type="component" value="Unassembled WGS sequence"/>
</dbReference>
<dbReference type="SUPFAM" id="SSF47413">
    <property type="entry name" value="lambda repressor-like DNA-binding domains"/>
    <property type="match status" value="1"/>
</dbReference>
<gene>
    <name evidence="2" type="ORF">A6R73_00800</name>
</gene>
<evidence type="ECO:0000259" key="1">
    <source>
        <dbReference type="PROSITE" id="PS50943"/>
    </source>
</evidence>